<dbReference type="CDD" id="cd18989">
    <property type="entry name" value="LGIC_ECD_cation"/>
    <property type="match status" value="1"/>
</dbReference>
<evidence type="ECO:0000313" key="10">
    <source>
        <dbReference type="Proteomes" id="UP000008281"/>
    </source>
</evidence>
<dbReference type="PROSITE" id="PS00236">
    <property type="entry name" value="NEUROTR_ION_CHANNEL"/>
    <property type="match status" value="1"/>
</dbReference>
<keyword evidence="5" id="KW-0407">Ion channel</keyword>
<dbReference type="Gene3D" id="2.70.170.10">
    <property type="entry name" value="Neurotransmitter-gated ion-channel ligand-binding domain"/>
    <property type="match status" value="1"/>
</dbReference>
<dbReference type="InterPro" id="IPR006201">
    <property type="entry name" value="Neur_channel"/>
</dbReference>
<evidence type="ECO:0000256" key="2">
    <source>
        <dbReference type="ARBA" id="ARBA00022692"/>
    </source>
</evidence>
<dbReference type="eggNOG" id="KOG3645">
    <property type="taxonomic scope" value="Eukaryota"/>
</dbReference>
<dbReference type="PRINTS" id="PR00252">
    <property type="entry name" value="NRIONCHANNEL"/>
</dbReference>
<dbReference type="Gene3D" id="1.20.58.390">
    <property type="entry name" value="Neurotransmitter-gated ion-channel transmembrane domain"/>
    <property type="match status" value="1"/>
</dbReference>
<keyword evidence="5" id="KW-0813">Transport</keyword>
<name>E3LJN1_CAERE</name>
<protein>
    <submittedName>
        <fullName evidence="9">CRE-LGC-31 protein</fullName>
    </submittedName>
</protein>
<feature type="region of interest" description="Disordered" evidence="6">
    <location>
        <begin position="57"/>
        <end position="105"/>
    </location>
</feature>
<evidence type="ECO:0000256" key="1">
    <source>
        <dbReference type="ARBA" id="ARBA00004141"/>
    </source>
</evidence>
<dbReference type="OrthoDB" id="410315at2759"/>
<dbReference type="CDD" id="cd19051">
    <property type="entry name" value="LGIC_TM_cation"/>
    <property type="match status" value="1"/>
</dbReference>
<feature type="region of interest" description="Disordered" evidence="6">
    <location>
        <begin position="542"/>
        <end position="561"/>
    </location>
</feature>
<evidence type="ECO:0000256" key="4">
    <source>
        <dbReference type="ARBA" id="ARBA00023136"/>
    </source>
</evidence>
<dbReference type="STRING" id="31234.E3LJN1"/>
<dbReference type="FunFam" id="1.20.58.390:FF:000136">
    <property type="entry name" value="Ligand-Gated ion Channel"/>
    <property type="match status" value="1"/>
</dbReference>
<feature type="transmembrane region" description="Helical" evidence="5">
    <location>
        <begin position="441"/>
        <end position="469"/>
    </location>
</feature>
<dbReference type="InterPro" id="IPR038050">
    <property type="entry name" value="Neuro_actylchol_rec"/>
</dbReference>
<comment type="similarity">
    <text evidence="5">Belongs to the ligand-gated ion channel (TC 1.A.9) family.</text>
</comment>
<sequence>MKKRRYSSVILNPHSLFFLLFRLNFIFLIFVGYTSSTTLQNELRRRQSHQVEDDLTPYHSHHLSTPPQEQQPHYSEDPDSEDVTSTSSSPFHHTESKKGIEEEEEELLPMERLKRAFGRNDYLLPENFKTLRRADIPVTYRLHDDLLRYYRKGTRPVTHPKKVISVSMSVFLYQIVKLDAVKNTISLSGSFELYWEDEFLKWNPPSYEGAEEIFLSSSDIWIPEFSLYYSLNFNDAVKLQSNNDIRVNYTGHVRYYIPFSSESLCKLDVKFFPFDVQQCTLLFGSWAHSNDSIKYSLYSQNLSLIDFYDNQEWELDTHNSSVHSDGFLYDYLDPPLFWEMIIITLVMKRQSFYYGQSLFQRNFDDKSVISVFNLVIPSTMITLVSVIGFHTPSTSGRMRDAKFRLGIMTLMSMSVILLAIVEDMPKFSMGTNRRGRGSFSGIPLIGLYYFILLAIIGMSTVTTSMFVYLERESRVKHNVPWYLKWLSFDISPSKIARKLSRYRQQTMSQPPSEHLLSNGHVRTGIRDKARGVAASLLSLLPRPGSGGPGNGGPDNGNSPFHMQHIHAYHQDNPTPARESIRRRLSMSQYDNMLIYQYYEQALEDIANGVTRMDRTIAEIRLTLLKIFWNFFVSRSEMMTLIPQEDINTKWQAVIRRLELLSLVFYVSVLFTTMYLFFYHDWYCAIGHNPCGQSNLKCPWMAHTPDDPHCEHNSYN</sequence>
<dbReference type="HOGENOM" id="CLU_026259_0_0_1"/>
<dbReference type="Pfam" id="PF02931">
    <property type="entry name" value="Neur_chan_LBD"/>
    <property type="match status" value="1"/>
</dbReference>
<feature type="domain" description="Neurotransmitter-gated ion-channel transmembrane" evidence="8">
    <location>
        <begin position="374"/>
        <end position="493"/>
    </location>
</feature>
<gene>
    <name evidence="9" type="primary">Cre-lgc-31</name>
    <name evidence="9" type="ORF">CRE_18724</name>
</gene>
<accession>E3LJN1</accession>
<keyword evidence="5" id="KW-0406">Ion transport</keyword>
<dbReference type="InterPro" id="IPR036719">
    <property type="entry name" value="Neuro-gated_channel_TM_sf"/>
</dbReference>
<feature type="transmembrane region" description="Helical" evidence="5">
    <location>
        <begin position="368"/>
        <end position="389"/>
    </location>
</feature>
<dbReference type="SUPFAM" id="SSF90112">
    <property type="entry name" value="Neurotransmitter-gated ion-channel transmembrane pore"/>
    <property type="match status" value="1"/>
</dbReference>
<evidence type="ECO:0000256" key="5">
    <source>
        <dbReference type="RuleBase" id="RU000687"/>
    </source>
</evidence>
<dbReference type="InterPro" id="IPR036734">
    <property type="entry name" value="Neur_chan_lig-bd_sf"/>
</dbReference>
<reference evidence="9" key="1">
    <citation type="submission" date="2007-07" db="EMBL/GenBank/DDBJ databases">
        <title>PCAP assembly of the Caenorhabditis remanei genome.</title>
        <authorList>
            <consortium name="The Caenorhabditis remanei Sequencing Consortium"/>
            <person name="Wilson R.K."/>
        </authorList>
    </citation>
    <scope>NUCLEOTIDE SEQUENCE [LARGE SCALE GENOMIC DNA]</scope>
    <source>
        <strain evidence="9">PB4641</strain>
    </source>
</reference>
<dbReference type="InterPro" id="IPR006202">
    <property type="entry name" value="Neur_chan_lig-bd"/>
</dbReference>
<evidence type="ECO:0000259" key="8">
    <source>
        <dbReference type="Pfam" id="PF02932"/>
    </source>
</evidence>
<dbReference type="GO" id="GO:0005230">
    <property type="term" value="F:extracellular ligand-gated monoatomic ion channel activity"/>
    <property type="evidence" value="ECO:0007669"/>
    <property type="project" value="InterPro"/>
</dbReference>
<dbReference type="FunCoup" id="E3LJN1">
    <property type="interactions" value="64"/>
</dbReference>
<evidence type="ECO:0000256" key="3">
    <source>
        <dbReference type="ARBA" id="ARBA00022989"/>
    </source>
</evidence>
<comment type="subcellular location">
    <subcellularLocation>
        <location evidence="1">Membrane</location>
        <topology evidence="1">Multi-pass membrane protein</topology>
    </subcellularLocation>
</comment>
<dbReference type="EMBL" id="DS268410">
    <property type="protein sequence ID" value="EFP00053.1"/>
    <property type="molecule type" value="Genomic_DNA"/>
</dbReference>
<feature type="compositionally biased region" description="Gly residues" evidence="6">
    <location>
        <begin position="544"/>
        <end position="554"/>
    </location>
</feature>
<dbReference type="Proteomes" id="UP000008281">
    <property type="component" value="Unassembled WGS sequence"/>
</dbReference>
<dbReference type="PANTHER" id="PTHR18945">
    <property type="entry name" value="NEUROTRANSMITTER GATED ION CHANNEL"/>
    <property type="match status" value="1"/>
</dbReference>
<feature type="domain" description="Neurotransmitter-gated ion-channel ligand-binding" evidence="7">
    <location>
        <begin position="140"/>
        <end position="350"/>
    </location>
</feature>
<evidence type="ECO:0000313" key="9">
    <source>
        <dbReference type="EMBL" id="EFP00053.1"/>
    </source>
</evidence>
<feature type="transmembrane region" description="Helical" evidence="5">
    <location>
        <begin position="401"/>
        <end position="421"/>
    </location>
</feature>
<evidence type="ECO:0000259" key="7">
    <source>
        <dbReference type="Pfam" id="PF02931"/>
    </source>
</evidence>
<organism evidence="10">
    <name type="scientific">Caenorhabditis remanei</name>
    <name type="common">Caenorhabditis vulgaris</name>
    <dbReference type="NCBI Taxonomy" id="31234"/>
    <lineage>
        <taxon>Eukaryota</taxon>
        <taxon>Metazoa</taxon>
        <taxon>Ecdysozoa</taxon>
        <taxon>Nematoda</taxon>
        <taxon>Chromadorea</taxon>
        <taxon>Rhabditida</taxon>
        <taxon>Rhabditina</taxon>
        <taxon>Rhabditomorpha</taxon>
        <taxon>Rhabditoidea</taxon>
        <taxon>Rhabditidae</taxon>
        <taxon>Peloderinae</taxon>
        <taxon>Caenorhabditis</taxon>
    </lineage>
</organism>
<dbReference type="InterPro" id="IPR018000">
    <property type="entry name" value="Neurotransmitter_ion_chnl_CS"/>
</dbReference>
<dbReference type="InParanoid" id="E3LJN1"/>
<dbReference type="InterPro" id="IPR006029">
    <property type="entry name" value="Neurotrans-gated_channel_TM"/>
</dbReference>
<dbReference type="Pfam" id="PF02932">
    <property type="entry name" value="Neur_chan_memb"/>
    <property type="match status" value="1"/>
</dbReference>
<evidence type="ECO:0000256" key="6">
    <source>
        <dbReference type="SAM" id="MobiDB-lite"/>
    </source>
</evidence>
<feature type="transmembrane region" description="Helical" evidence="5">
    <location>
        <begin position="16"/>
        <end position="35"/>
    </location>
</feature>
<feature type="transmembrane region" description="Helical" evidence="5">
    <location>
        <begin position="659"/>
        <end position="678"/>
    </location>
</feature>
<dbReference type="AlphaFoldDB" id="E3LJN1"/>
<keyword evidence="4 5" id="KW-0472">Membrane</keyword>
<dbReference type="SUPFAM" id="SSF63712">
    <property type="entry name" value="Nicotinic receptor ligand binding domain-like"/>
    <property type="match status" value="1"/>
</dbReference>
<keyword evidence="3 5" id="KW-1133">Transmembrane helix</keyword>
<proteinExistence type="inferred from homology"/>
<dbReference type="GO" id="GO:0016020">
    <property type="term" value="C:membrane"/>
    <property type="evidence" value="ECO:0007669"/>
    <property type="project" value="UniProtKB-SubCell"/>
</dbReference>
<keyword evidence="10" id="KW-1185">Reference proteome</keyword>
<feature type="compositionally biased region" description="Polar residues" evidence="6">
    <location>
        <begin position="63"/>
        <end position="73"/>
    </location>
</feature>
<dbReference type="GO" id="GO:0004888">
    <property type="term" value="F:transmembrane signaling receptor activity"/>
    <property type="evidence" value="ECO:0007669"/>
    <property type="project" value="InterPro"/>
</dbReference>
<keyword evidence="2 5" id="KW-0812">Transmembrane</keyword>
<dbReference type="FunFam" id="2.70.170.10:FF:000028">
    <property type="entry name" value="AcetylCholine Receptor"/>
    <property type="match status" value="1"/>
</dbReference>